<keyword evidence="1" id="KW-0521">NADP</keyword>
<evidence type="ECO:0000313" key="5">
    <source>
        <dbReference type="Proteomes" id="UP001472677"/>
    </source>
</evidence>
<name>A0ABR2B7G2_9ROSI</name>
<dbReference type="SUPFAM" id="SSF51735">
    <property type="entry name" value="NAD(P)-binding Rossmann-fold domains"/>
    <property type="match status" value="1"/>
</dbReference>
<keyword evidence="2" id="KW-0560">Oxidoreductase</keyword>
<dbReference type="EMBL" id="JBBPBM010000159">
    <property type="protein sequence ID" value="KAK8502904.1"/>
    <property type="molecule type" value="Genomic_DNA"/>
</dbReference>
<protein>
    <recommendedName>
        <fullName evidence="3">NAD-dependent epimerase/dehydratase domain-containing protein</fullName>
    </recommendedName>
</protein>
<dbReference type="Gene3D" id="3.40.50.720">
    <property type="entry name" value="NAD(P)-binding Rossmann-like Domain"/>
    <property type="match status" value="1"/>
</dbReference>
<feature type="domain" description="NAD-dependent epimerase/dehydratase" evidence="3">
    <location>
        <begin position="51"/>
        <end position="114"/>
    </location>
</feature>
<dbReference type="Pfam" id="PF01370">
    <property type="entry name" value="Epimerase"/>
    <property type="match status" value="1"/>
</dbReference>
<dbReference type="InterPro" id="IPR050425">
    <property type="entry name" value="NAD(P)_dehydrat-like"/>
</dbReference>
<evidence type="ECO:0000256" key="2">
    <source>
        <dbReference type="ARBA" id="ARBA00023002"/>
    </source>
</evidence>
<comment type="caution">
    <text evidence="4">The sequence shown here is derived from an EMBL/GenBank/DDBJ whole genome shotgun (WGS) entry which is preliminary data.</text>
</comment>
<organism evidence="4 5">
    <name type="scientific">Hibiscus sabdariffa</name>
    <name type="common">roselle</name>
    <dbReference type="NCBI Taxonomy" id="183260"/>
    <lineage>
        <taxon>Eukaryota</taxon>
        <taxon>Viridiplantae</taxon>
        <taxon>Streptophyta</taxon>
        <taxon>Embryophyta</taxon>
        <taxon>Tracheophyta</taxon>
        <taxon>Spermatophyta</taxon>
        <taxon>Magnoliopsida</taxon>
        <taxon>eudicotyledons</taxon>
        <taxon>Gunneridae</taxon>
        <taxon>Pentapetalae</taxon>
        <taxon>rosids</taxon>
        <taxon>malvids</taxon>
        <taxon>Malvales</taxon>
        <taxon>Malvaceae</taxon>
        <taxon>Malvoideae</taxon>
        <taxon>Hibiscus</taxon>
    </lineage>
</organism>
<evidence type="ECO:0000259" key="3">
    <source>
        <dbReference type="Pfam" id="PF01370"/>
    </source>
</evidence>
<dbReference type="PANTHER" id="PTHR10366">
    <property type="entry name" value="NAD DEPENDENT EPIMERASE/DEHYDRATASE"/>
    <property type="match status" value="1"/>
</dbReference>
<dbReference type="InterPro" id="IPR036291">
    <property type="entry name" value="NAD(P)-bd_dom_sf"/>
</dbReference>
<dbReference type="InterPro" id="IPR001509">
    <property type="entry name" value="Epimerase_deHydtase"/>
</dbReference>
<proteinExistence type="predicted"/>
<dbReference type="Proteomes" id="UP001472677">
    <property type="component" value="Unassembled WGS sequence"/>
</dbReference>
<evidence type="ECO:0000313" key="4">
    <source>
        <dbReference type="EMBL" id="KAK8502904.1"/>
    </source>
</evidence>
<sequence length="221" mass="24475">MQQDLVLGLRMEDVLLHIISASAVVFNGQDLEMMDESFWSDVDFVREKITPNFASYIISKTLTEKAALQFGAQHGLDVVTVIPSLVVGPFICSKFPGSVRSSLAPVLGAFLPGRPRPLLCNFPLLNDAPQAAHIFLLEYSDAKGRHNCSSHIMNLKKLSEFLRAKYPEFPIPTPESLAETKGLECPGLSSKKLLDTGFKFNYGVEEMFDDAINCCKEKGYL</sequence>
<reference evidence="4 5" key="1">
    <citation type="journal article" date="2024" name="G3 (Bethesda)">
        <title>Genome assembly of Hibiscus sabdariffa L. provides insights into metabolisms of medicinal natural products.</title>
        <authorList>
            <person name="Kim T."/>
        </authorList>
    </citation>
    <scope>NUCLEOTIDE SEQUENCE [LARGE SCALE GENOMIC DNA]</scope>
    <source>
        <strain evidence="4">TK-2024</strain>
        <tissue evidence="4">Old leaves</tissue>
    </source>
</reference>
<accession>A0ABR2B7G2</accession>
<gene>
    <name evidence="4" type="ORF">V6N12_054132</name>
</gene>
<keyword evidence="5" id="KW-1185">Reference proteome</keyword>
<dbReference type="PANTHER" id="PTHR10366:SF563">
    <property type="entry name" value="CINNAMOYL-COA REDUCTASE 16"/>
    <property type="match status" value="1"/>
</dbReference>
<evidence type="ECO:0000256" key="1">
    <source>
        <dbReference type="ARBA" id="ARBA00022857"/>
    </source>
</evidence>